<dbReference type="NCBIfam" id="TIGR00558">
    <property type="entry name" value="pdxH"/>
    <property type="match status" value="1"/>
</dbReference>
<feature type="binding site" evidence="6 7">
    <location>
        <begin position="128"/>
        <end position="129"/>
    </location>
    <ligand>
        <name>FMN</name>
        <dbReference type="ChEBI" id="CHEBI:58210"/>
    </ligand>
</feature>
<dbReference type="GO" id="GO:0004733">
    <property type="term" value="F:pyridoxamine phosphate oxidase activity"/>
    <property type="evidence" value="ECO:0007669"/>
    <property type="project" value="UniProtKB-UniRule"/>
</dbReference>
<dbReference type="Pfam" id="PF10590">
    <property type="entry name" value="PNP_phzG_C"/>
    <property type="match status" value="1"/>
</dbReference>
<name>A0A5B8I8V8_9RHOB</name>
<keyword evidence="2 6" id="KW-0285">Flavoprotein</keyword>
<dbReference type="RefSeq" id="WP_146364616.1">
    <property type="nucleotide sequence ID" value="NZ_CP042261.1"/>
</dbReference>
<feature type="domain" description="Pyridoxine 5'-phosphate oxidase dimerisation C-terminal" evidence="9">
    <location>
        <begin position="159"/>
        <end position="201"/>
    </location>
</feature>
<feature type="binding site" evidence="6">
    <location>
        <position position="54"/>
    </location>
    <ligand>
        <name>substrate</name>
    </ligand>
</feature>
<comment type="catalytic activity">
    <reaction evidence="6">
        <text>pyridoxamine 5'-phosphate + O2 + H2O = pyridoxal 5'-phosphate + H2O2 + NH4(+)</text>
        <dbReference type="Rhea" id="RHEA:15817"/>
        <dbReference type="ChEBI" id="CHEBI:15377"/>
        <dbReference type="ChEBI" id="CHEBI:15379"/>
        <dbReference type="ChEBI" id="CHEBI:16240"/>
        <dbReference type="ChEBI" id="CHEBI:28938"/>
        <dbReference type="ChEBI" id="CHEBI:58451"/>
        <dbReference type="ChEBI" id="CHEBI:597326"/>
        <dbReference type="EC" id="1.4.3.5"/>
    </reaction>
</comment>
<dbReference type="NCBIfam" id="NF004231">
    <property type="entry name" value="PRK05679.1"/>
    <property type="match status" value="1"/>
</dbReference>
<dbReference type="InterPro" id="IPR012349">
    <property type="entry name" value="Split_barrel_FMN-bd"/>
</dbReference>
<dbReference type="GO" id="GO:0010181">
    <property type="term" value="F:FMN binding"/>
    <property type="evidence" value="ECO:0007669"/>
    <property type="project" value="UniProtKB-UniRule"/>
</dbReference>
<comment type="catalytic activity">
    <reaction evidence="6">
        <text>pyridoxine 5'-phosphate + O2 = pyridoxal 5'-phosphate + H2O2</text>
        <dbReference type="Rhea" id="RHEA:15149"/>
        <dbReference type="ChEBI" id="CHEBI:15379"/>
        <dbReference type="ChEBI" id="CHEBI:16240"/>
        <dbReference type="ChEBI" id="CHEBI:58589"/>
        <dbReference type="ChEBI" id="CHEBI:597326"/>
        <dbReference type="EC" id="1.4.3.5"/>
    </reaction>
</comment>
<dbReference type="PIRSF" id="PIRSF000190">
    <property type="entry name" value="Pyd_amn-ph_oxd"/>
    <property type="match status" value="1"/>
</dbReference>
<dbReference type="SUPFAM" id="SSF50475">
    <property type="entry name" value="FMN-binding split barrel"/>
    <property type="match status" value="1"/>
</dbReference>
<evidence type="ECO:0000313" key="10">
    <source>
        <dbReference type="EMBL" id="QDY69236.1"/>
    </source>
</evidence>
<comment type="subunit">
    <text evidence="6">Homodimer.</text>
</comment>
<dbReference type="UniPathway" id="UPA01068">
    <property type="reaction ID" value="UER00304"/>
</dbReference>
<keyword evidence="3 6" id="KW-0288">FMN</keyword>
<dbReference type="KEGG" id="lit:FPZ52_06040"/>
<evidence type="ECO:0000256" key="2">
    <source>
        <dbReference type="ARBA" id="ARBA00022630"/>
    </source>
</evidence>
<feature type="binding site" evidence="6">
    <location>
        <position position="115"/>
    </location>
    <ligand>
        <name>substrate</name>
    </ligand>
</feature>
<dbReference type="GO" id="GO:0008615">
    <property type="term" value="P:pyridoxine biosynthetic process"/>
    <property type="evidence" value="ECO:0007669"/>
    <property type="project" value="UniProtKB-UniRule"/>
</dbReference>
<organism evidence="10 11">
    <name type="scientific">Qingshengfaniella alkalisoli</name>
    <dbReference type="NCBI Taxonomy" id="2599296"/>
    <lineage>
        <taxon>Bacteria</taxon>
        <taxon>Pseudomonadati</taxon>
        <taxon>Pseudomonadota</taxon>
        <taxon>Alphaproteobacteria</taxon>
        <taxon>Rhodobacterales</taxon>
        <taxon>Paracoccaceae</taxon>
        <taxon>Qingshengfaniella</taxon>
    </lineage>
</organism>
<dbReference type="PANTHER" id="PTHR10851">
    <property type="entry name" value="PYRIDOXINE-5-PHOSPHATE OXIDASE"/>
    <property type="match status" value="1"/>
</dbReference>
<proteinExistence type="inferred from homology"/>
<feature type="binding site" evidence="6 7">
    <location>
        <position position="71"/>
    </location>
    <ligand>
        <name>FMN</name>
        <dbReference type="ChEBI" id="CHEBI:58210"/>
    </ligand>
</feature>
<dbReference type="PANTHER" id="PTHR10851:SF0">
    <property type="entry name" value="PYRIDOXINE-5'-PHOSPHATE OXIDASE"/>
    <property type="match status" value="1"/>
</dbReference>
<comment type="pathway">
    <text evidence="6">Cofactor metabolism; pyridoxal 5'-phosphate salvage; pyridoxal 5'-phosphate from pyridoxamine 5'-phosphate: step 1/1.</text>
</comment>
<accession>A0A5B8I8V8</accession>
<evidence type="ECO:0000256" key="1">
    <source>
        <dbReference type="ARBA" id="ARBA00007301"/>
    </source>
</evidence>
<dbReference type="OrthoDB" id="9780392at2"/>
<feature type="binding site" evidence="6 7">
    <location>
        <begin position="49"/>
        <end position="54"/>
    </location>
    <ligand>
        <name>FMN</name>
        <dbReference type="ChEBI" id="CHEBI:58210"/>
    </ligand>
</feature>
<feature type="binding site" evidence="6 7">
    <location>
        <position position="93"/>
    </location>
    <ligand>
        <name>FMN</name>
        <dbReference type="ChEBI" id="CHEBI:58210"/>
    </ligand>
</feature>
<feature type="domain" description="Pyridoxamine 5'-phosphate oxidase N-terminal" evidence="8">
    <location>
        <begin position="26"/>
        <end position="146"/>
    </location>
</feature>
<dbReference type="EMBL" id="CP042261">
    <property type="protein sequence ID" value="QDY69236.1"/>
    <property type="molecule type" value="Genomic_DNA"/>
</dbReference>
<feature type="binding site" evidence="6">
    <location>
        <position position="111"/>
    </location>
    <ligand>
        <name>substrate</name>
    </ligand>
</feature>
<keyword evidence="4 6" id="KW-0560">Oxidoreductase</keyword>
<keyword evidence="11" id="KW-1185">Reference proteome</keyword>
<sequence length="201" mass="22749">MTDRSGIFEGTDPCEILSRWLGEASATEPSDPNAMTLATVDKDGLPDARIVLLKDIEGEDLVFFTNYDSAKGQELAANPRAALLFHWKSLGRQIRVRGAVEKVSAAASDRYYHSRPLGSRLGAWASRQSEPLPDRKTLEDRLGRIEAEKGDHPDRPAHWGGYRLRPIQFEFWSNGDFRLHDRFRWSRSTVSAAWTIDRLNP</sequence>
<comment type="pathway">
    <text evidence="6">Cofactor metabolism; pyridoxal 5'-phosphate salvage; pyridoxal 5'-phosphate from pyridoxine 5'-phosphate: step 1/1.</text>
</comment>
<evidence type="ECO:0000256" key="7">
    <source>
        <dbReference type="PIRSR" id="PIRSR000190-2"/>
    </source>
</evidence>
<comment type="similarity">
    <text evidence="1 6">Belongs to the pyridoxamine 5'-phosphate oxidase family.</text>
</comment>
<feature type="binding site" evidence="6">
    <location>
        <begin position="178"/>
        <end position="180"/>
    </location>
    <ligand>
        <name>substrate</name>
    </ligand>
</feature>
<evidence type="ECO:0000256" key="6">
    <source>
        <dbReference type="HAMAP-Rule" id="MF_01629"/>
    </source>
</evidence>
<reference evidence="10 11" key="1">
    <citation type="submission" date="2019-07" db="EMBL/GenBank/DDBJ databases">
        <title>Litoreibacter alkalisoli sp. nov., isolated from saline-alkaline soil.</title>
        <authorList>
            <person name="Wang S."/>
            <person name="Xu L."/>
            <person name="Xing Y.-T."/>
            <person name="Sun J.-Q."/>
        </authorList>
    </citation>
    <scope>NUCLEOTIDE SEQUENCE [LARGE SCALE GENOMIC DNA]</scope>
    <source>
        <strain evidence="10 11">LN3S51</strain>
    </source>
</reference>
<evidence type="ECO:0000256" key="4">
    <source>
        <dbReference type="ARBA" id="ARBA00023002"/>
    </source>
</evidence>
<dbReference type="Proteomes" id="UP000318483">
    <property type="component" value="Chromosome"/>
</dbReference>
<dbReference type="AlphaFoldDB" id="A0A5B8I8V8"/>
<feature type="binding site" evidence="6 7">
    <location>
        <position position="182"/>
    </location>
    <ligand>
        <name>FMN</name>
        <dbReference type="ChEBI" id="CHEBI:58210"/>
    </ligand>
</feature>
<dbReference type="Pfam" id="PF01243">
    <property type="entry name" value="PNPOx_N"/>
    <property type="match status" value="1"/>
</dbReference>
<feature type="binding site" evidence="6">
    <location>
        <position position="119"/>
    </location>
    <ligand>
        <name>substrate</name>
    </ligand>
</feature>
<evidence type="ECO:0000259" key="8">
    <source>
        <dbReference type="Pfam" id="PF01243"/>
    </source>
</evidence>
<dbReference type="InterPro" id="IPR011576">
    <property type="entry name" value="Pyridox_Oxase_N"/>
</dbReference>
<gene>
    <name evidence="6 10" type="primary">pdxH</name>
    <name evidence="10" type="ORF">FPZ52_06040</name>
</gene>
<dbReference type="EC" id="1.4.3.5" evidence="6"/>
<evidence type="ECO:0000259" key="9">
    <source>
        <dbReference type="Pfam" id="PF10590"/>
    </source>
</evidence>
<dbReference type="HAMAP" id="MF_01629">
    <property type="entry name" value="PdxH"/>
    <property type="match status" value="1"/>
</dbReference>
<evidence type="ECO:0000256" key="3">
    <source>
        <dbReference type="ARBA" id="ARBA00022643"/>
    </source>
</evidence>
<comment type="function">
    <text evidence="6">Catalyzes the oxidation of either pyridoxine 5'-phosphate (PNP) or pyridoxamine 5'-phosphate (PMP) into pyridoxal 5'-phosphate (PLP).</text>
</comment>
<dbReference type="Gene3D" id="2.30.110.10">
    <property type="entry name" value="Electron Transport, Fmn-binding Protein, Chain A"/>
    <property type="match status" value="1"/>
</dbReference>
<feature type="binding site" evidence="6 7">
    <location>
        <position position="172"/>
    </location>
    <ligand>
        <name>FMN</name>
        <dbReference type="ChEBI" id="CHEBI:58210"/>
    </ligand>
</feature>
<comment type="cofactor">
    <cofactor evidence="6 7">
        <name>FMN</name>
        <dbReference type="ChEBI" id="CHEBI:58210"/>
    </cofactor>
    <text evidence="6 7">Binds 1 FMN per subunit.</text>
</comment>
<feature type="binding site" evidence="6 7">
    <location>
        <begin position="64"/>
        <end position="65"/>
    </location>
    <ligand>
        <name>FMN</name>
        <dbReference type="ChEBI" id="CHEBI:58210"/>
    </ligand>
</feature>
<dbReference type="InterPro" id="IPR000659">
    <property type="entry name" value="Pyridox_Oxase"/>
</dbReference>
<keyword evidence="5 6" id="KW-0664">Pyridoxine biosynthesis</keyword>
<comment type="caution">
    <text evidence="6">Lacks conserved residue(s) required for the propagation of feature annotation.</text>
</comment>
<dbReference type="InterPro" id="IPR019576">
    <property type="entry name" value="Pyridoxamine_oxidase_dimer_C"/>
</dbReference>
<evidence type="ECO:0000313" key="11">
    <source>
        <dbReference type="Proteomes" id="UP000318483"/>
    </source>
</evidence>
<evidence type="ECO:0000256" key="5">
    <source>
        <dbReference type="ARBA" id="ARBA00023096"/>
    </source>
</evidence>
<protein>
    <recommendedName>
        <fullName evidence="6">Pyridoxine/pyridoxamine 5'-phosphate oxidase</fullName>
        <ecNumber evidence="6">1.4.3.5</ecNumber>
    </recommendedName>
    <alternativeName>
        <fullName evidence="6">PNP/PMP oxidase</fullName>
        <shortName evidence="6">PNPOx</shortName>
    </alternativeName>
    <alternativeName>
        <fullName evidence="6">Pyridoxal 5'-phosphate synthase</fullName>
    </alternativeName>
</protein>